<evidence type="ECO:0000313" key="1">
    <source>
        <dbReference type="EMBL" id="OAS83908.1"/>
    </source>
</evidence>
<dbReference type="AlphaFoldDB" id="A0A179SRI4"/>
<evidence type="ECO:0000313" key="2">
    <source>
        <dbReference type="Proteomes" id="UP000078534"/>
    </source>
</evidence>
<dbReference type="Proteomes" id="UP000078534">
    <property type="component" value="Unassembled WGS sequence"/>
</dbReference>
<protein>
    <recommendedName>
        <fullName evidence="3">DUF2777 domain-containing protein</fullName>
    </recommendedName>
</protein>
<sequence length="186" mass="22033">MCPYKRTDLLLNQKRSYLIGLIEVTNEQYVIYDDMNDELHLLEEIRDYDFEILSPLGWKPGKWMGLGKVKTELGLFSLNSGETIRIRKRLPVALDEMLKELRDETFNQFIKHLNSLSFSPYDCVYSYNQHLFFENKVHKKGVSFFQFDNEDCICAVQHHFERGVHSSDRIEFTTSLDDRSLIMSKY</sequence>
<dbReference type="EMBL" id="LWSG01000034">
    <property type="protein sequence ID" value="OAS83908.1"/>
    <property type="molecule type" value="Genomic_DNA"/>
</dbReference>
<evidence type="ECO:0008006" key="3">
    <source>
        <dbReference type="Google" id="ProtNLM"/>
    </source>
</evidence>
<dbReference type="OrthoDB" id="2923064at2"/>
<proteinExistence type="predicted"/>
<gene>
    <name evidence="1" type="ORF">A6K24_07310</name>
</gene>
<organism evidence="1 2">
    <name type="scientific">Metabacillus litoralis</name>
    <dbReference type="NCBI Taxonomy" id="152268"/>
    <lineage>
        <taxon>Bacteria</taxon>
        <taxon>Bacillati</taxon>
        <taxon>Bacillota</taxon>
        <taxon>Bacilli</taxon>
        <taxon>Bacillales</taxon>
        <taxon>Bacillaceae</taxon>
        <taxon>Metabacillus</taxon>
    </lineage>
</organism>
<keyword evidence="2" id="KW-1185">Reference proteome</keyword>
<name>A0A179SRI4_9BACI</name>
<accession>A0A179SRI4</accession>
<comment type="caution">
    <text evidence="1">The sequence shown here is derived from an EMBL/GenBank/DDBJ whole genome shotgun (WGS) entry which is preliminary data.</text>
</comment>
<dbReference type="RefSeq" id="WP_066336466.1">
    <property type="nucleotide sequence ID" value="NZ_LWSG01000034.1"/>
</dbReference>
<dbReference type="InterPro" id="IPR024488">
    <property type="entry name" value="DUF2777"/>
</dbReference>
<dbReference type="Pfam" id="PF10949">
    <property type="entry name" value="DUF2777"/>
    <property type="match status" value="1"/>
</dbReference>
<reference evidence="2" key="1">
    <citation type="submission" date="2016-04" db="EMBL/GenBank/DDBJ databases">
        <authorList>
            <person name="Lyu Z."/>
            <person name="Lyu W."/>
        </authorList>
    </citation>
    <scope>NUCLEOTIDE SEQUENCE [LARGE SCALE GENOMIC DNA]</scope>
    <source>
        <strain evidence="2">C44</strain>
    </source>
</reference>